<reference evidence="2 3" key="1">
    <citation type="submission" date="2018-10" db="EMBL/GenBank/DDBJ databases">
        <title>Genomic Encyclopedia of Type Strains, Phase IV (KMG-IV): sequencing the most valuable type-strain genomes for metagenomic binning, comparative biology and taxonomic classification.</title>
        <authorList>
            <person name="Goeker M."/>
        </authorList>
    </citation>
    <scope>NUCLEOTIDE SEQUENCE [LARGE SCALE GENOMIC DNA]</scope>
    <source>
        <strain evidence="2 3">DSM 12769</strain>
    </source>
</reference>
<evidence type="ECO:0000256" key="1">
    <source>
        <dbReference type="SAM" id="MobiDB-lite"/>
    </source>
</evidence>
<evidence type="ECO:0000313" key="3">
    <source>
        <dbReference type="Proteomes" id="UP000275461"/>
    </source>
</evidence>
<sequence>MTKLNQRHTGQDPRSFTDKGLREAYTEEQVKQWREKADEAHDRWMDVIDNPYGKD</sequence>
<feature type="compositionally biased region" description="Basic and acidic residues" evidence="1">
    <location>
        <begin position="9"/>
        <end position="23"/>
    </location>
</feature>
<proteinExistence type="predicted"/>
<dbReference type="EMBL" id="RCDA01000001">
    <property type="protein sequence ID" value="RLK51418.1"/>
    <property type="molecule type" value="Genomic_DNA"/>
</dbReference>
<protein>
    <submittedName>
        <fullName evidence="2">Uncharacterized protein</fullName>
    </submittedName>
</protein>
<dbReference type="Proteomes" id="UP000275461">
    <property type="component" value="Unassembled WGS sequence"/>
</dbReference>
<comment type="caution">
    <text evidence="2">The sequence shown here is derived from an EMBL/GenBank/DDBJ whole genome shotgun (WGS) entry which is preliminary data.</text>
</comment>
<gene>
    <name evidence="2" type="ORF">DFR31_1354</name>
</gene>
<keyword evidence="3" id="KW-1185">Reference proteome</keyword>
<name>A0A498CGF5_9GAMM</name>
<dbReference type="RefSeq" id="WP_170153616.1">
    <property type="nucleotide sequence ID" value="NZ_RCDA01000001.1"/>
</dbReference>
<feature type="region of interest" description="Disordered" evidence="1">
    <location>
        <begin position="1"/>
        <end position="23"/>
    </location>
</feature>
<evidence type="ECO:0000313" key="2">
    <source>
        <dbReference type="EMBL" id="RLK51418.1"/>
    </source>
</evidence>
<organism evidence="2 3">
    <name type="scientific">Alkalispirillum mobile</name>
    <dbReference type="NCBI Taxonomy" id="85925"/>
    <lineage>
        <taxon>Bacteria</taxon>
        <taxon>Pseudomonadati</taxon>
        <taxon>Pseudomonadota</taxon>
        <taxon>Gammaproteobacteria</taxon>
        <taxon>Chromatiales</taxon>
        <taxon>Ectothiorhodospiraceae</taxon>
        <taxon>Alkalispirillum</taxon>
    </lineage>
</organism>
<accession>A0A498CGF5</accession>
<dbReference type="AlphaFoldDB" id="A0A498CGF5"/>